<sequence length="89" mass="9322">MLGLGIIGWIIIGGLAGWVASMIMKTNAQQGILLNIVVGIVGGLIGGFLLSLFDVDVKGFGLIFSFITCLAGACLLIWIVSMVRGRTKV</sequence>
<evidence type="ECO:0000256" key="7">
    <source>
        <dbReference type="SAM" id="Phobius"/>
    </source>
</evidence>
<dbReference type="Proteomes" id="UP000271469">
    <property type="component" value="Chromosome"/>
</dbReference>
<dbReference type="InterPro" id="IPR007341">
    <property type="entry name" value="Transgly_assoc"/>
</dbReference>
<reference evidence="8 9" key="1">
    <citation type="submission" date="2018-11" db="EMBL/GenBank/DDBJ databases">
        <title>Gordonia insulae sp. nov., isolated from an island soil.</title>
        <authorList>
            <person name="Kim Y.S."/>
            <person name="Kim S.B."/>
        </authorList>
    </citation>
    <scope>NUCLEOTIDE SEQUENCE [LARGE SCALE GENOMIC DNA]</scope>
    <source>
        <strain evidence="8 9">MMS17-SY073</strain>
    </source>
</reference>
<keyword evidence="3" id="KW-1003">Cell membrane</keyword>
<comment type="subcellular location">
    <subcellularLocation>
        <location evidence="1">Cell membrane</location>
        <topology evidence="1">Multi-pass membrane protein</topology>
    </subcellularLocation>
</comment>
<organism evidence="8 9">
    <name type="scientific">Gordonia insulae</name>
    <dbReference type="NCBI Taxonomy" id="2420509"/>
    <lineage>
        <taxon>Bacteria</taxon>
        <taxon>Bacillati</taxon>
        <taxon>Actinomycetota</taxon>
        <taxon>Actinomycetes</taxon>
        <taxon>Mycobacteriales</taxon>
        <taxon>Gordoniaceae</taxon>
        <taxon>Gordonia</taxon>
    </lineage>
</organism>
<keyword evidence="5 7" id="KW-1133">Transmembrane helix</keyword>
<feature type="transmembrane region" description="Helical" evidence="7">
    <location>
        <begin position="59"/>
        <end position="80"/>
    </location>
</feature>
<keyword evidence="9" id="KW-1185">Reference proteome</keyword>
<dbReference type="AlphaFoldDB" id="A0A3G8JVE2"/>
<gene>
    <name evidence="8" type="ORF">D7316_05159</name>
</gene>
<feature type="transmembrane region" description="Helical" evidence="7">
    <location>
        <begin position="6"/>
        <end position="24"/>
    </location>
</feature>
<evidence type="ECO:0008006" key="10">
    <source>
        <dbReference type="Google" id="ProtNLM"/>
    </source>
</evidence>
<evidence type="ECO:0000313" key="8">
    <source>
        <dbReference type="EMBL" id="AZG48542.1"/>
    </source>
</evidence>
<dbReference type="RefSeq" id="WP_124710735.1">
    <property type="nucleotide sequence ID" value="NZ_CP033972.1"/>
</dbReference>
<evidence type="ECO:0000256" key="6">
    <source>
        <dbReference type="ARBA" id="ARBA00023136"/>
    </source>
</evidence>
<dbReference type="Pfam" id="PF04226">
    <property type="entry name" value="Transgly_assoc"/>
    <property type="match status" value="1"/>
</dbReference>
<evidence type="ECO:0000256" key="5">
    <source>
        <dbReference type="ARBA" id="ARBA00022989"/>
    </source>
</evidence>
<keyword evidence="4 7" id="KW-0812">Transmembrane</keyword>
<evidence type="ECO:0000313" key="9">
    <source>
        <dbReference type="Proteomes" id="UP000271469"/>
    </source>
</evidence>
<name>A0A3G8JVE2_9ACTN</name>
<dbReference type="GO" id="GO:0005886">
    <property type="term" value="C:plasma membrane"/>
    <property type="evidence" value="ECO:0007669"/>
    <property type="project" value="UniProtKB-SubCell"/>
</dbReference>
<evidence type="ECO:0000256" key="2">
    <source>
        <dbReference type="ARBA" id="ARBA00011006"/>
    </source>
</evidence>
<dbReference type="KEGG" id="gom:D7316_05159"/>
<dbReference type="PANTHER" id="PTHR33884:SF3">
    <property type="entry name" value="UPF0410 PROTEIN YMGE"/>
    <property type="match status" value="1"/>
</dbReference>
<evidence type="ECO:0000256" key="4">
    <source>
        <dbReference type="ARBA" id="ARBA00022692"/>
    </source>
</evidence>
<proteinExistence type="inferred from homology"/>
<feature type="transmembrane region" description="Helical" evidence="7">
    <location>
        <begin position="31"/>
        <end position="53"/>
    </location>
</feature>
<dbReference type="EMBL" id="CP033972">
    <property type="protein sequence ID" value="AZG48542.1"/>
    <property type="molecule type" value="Genomic_DNA"/>
</dbReference>
<evidence type="ECO:0000256" key="3">
    <source>
        <dbReference type="ARBA" id="ARBA00022475"/>
    </source>
</evidence>
<dbReference type="OrthoDB" id="5245115at2"/>
<accession>A0A3G8JVE2</accession>
<comment type="similarity">
    <text evidence="2">Belongs to the UPF0410 family.</text>
</comment>
<dbReference type="PANTHER" id="PTHR33884">
    <property type="entry name" value="UPF0410 PROTEIN YMGE"/>
    <property type="match status" value="1"/>
</dbReference>
<protein>
    <recommendedName>
        <fullName evidence="10">Major facilitator superfamily (MFS) profile domain-containing protein</fullName>
    </recommendedName>
</protein>
<evidence type="ECO:0000256" key="1">
    <source>
        <dbReference type="ARBA" id="ARBA00004651"/>
    </source>
</evidence>
<keyword evidence="6 7" id="KW-0472">Membrane</keyword>